<dbReference type="Proteomes" id="UP000033393">
    <property type="component" value="Unassembled WGS sequence"/>
</dbReference>
<name>A0A0F0GZ33_LENAE</name>
<dbReference type="PANTHER" id="PTHR45663:SF11">
    <property type="entry name" value="GEO12009P1"/>
    <property type="match status" value="1"/>
</dbReference>
<feature type="domain" description="Thioredoxin" evidence="10">
    <location>
        <begin position="1"/>
        <end position="109"/>
    </location>
</feature>
<evidence type="ECO:0000256" key="8">
    <source>
        <dbReference type="PIRSR" id="PIRSR000077-1"/>
    </source>
</evidence>
<feature type="site" description="Deprotonates C-terminal active site Cys" evidence="8">
    <location>
        <position position="27"/>
    </location>
</feature>
<feature type="active site" description="Nucleophile" evidence="8">
    <location>
        <position position="33"/>
    </location>
</feature>
<dbReference type="InterPro" id="IPR013766">
    <property type="entry name" value="Thioredoxin_domain"/>
</dbReference>
<evidence type="ECO:0000256" key="4">
    <source>
        <dbReference type="ARBA" id="ARBA00023157"/>
    </source>
</evidence>
<protein>
    <recommendedName>
        <fullName evidence="6 7">Thioredoxin</fullName>
    </recommendedName>
</protein>
<dbReference type="PROSITE" id="PS51352">
    <property type="entry name" value="THIOREDOXIN_2"/>
    <property type="match status" value="1"/>
</dbReference>
<dbReference type="PROSITE" id="PS00194">
    <property type="entry name" value="THIOREDOXIN_1"/>
    <property type="match status" value="1"/>
</dbReference>
<dbReference type="Pfam" id="PF00085">
    <property type="entry name" value="Thioredoxin"/>
    <property type="match status" value="1"/>
</dbReference>
<dbReference type="AlphaFoldDB" id="A0A0F0GZ33"/>
<dbReference type="PATRIC" id="fig|68170.10.peg.5253"/>
<reference evidence="11 12" key="1">
    <citation type="submission" date="2015-02" db="EMBL/GenBank/DDBJ databases">
        <authorList>
            <person name="Ju K.-S."/>
            <person name="Doroghazi J.R."/>
            <person name="Metcalf W."/>
        </authorList>
    </citation>
    <scope>NUCLEOTIDE SEQUENCE [LARGE SCALE GENOMIC DNA]</scope>
    <source>
        <strain evidence="11 12">NRRL B-16140</strain>
    </source>
</reference>
<dbReference type="InterPro" id="IPR036249">
    <property type="entry name" value="Thioredoxin-like_sf"/>
</dbReference>
<dbReference type="GO" id="GO:0045454">
    <property type="term" value="P:cell redox homeostasis"/>
    <property type="evidence" value="ECO:0007669"/>
    <property type="project" value="TreeGrafter"/>
</dbReference>
<gene>
    <name evidence="11" type="ORF">UK23_21025</name>
</gene>
<accession>A0A0F0GZ33</accession>
<dbReference type="STRING" id="68170.GCA_000974445_09490"/>
<feature type="site" description="Contributes to redox potential value" evidence="8">
    <location>
        <position position="35"/>
    </location>
</feature>
<dbReference type="SUPFAM" id="SSF52833">
    <property type="entry name" value="Thioredoxin-like"/>
    <property type="match status" value="1"/>
</dbReference>
<dbReference type="InterPro" id="IPR017937">
    <property type="entry name" value="Thioredoxin_CS"/>
</dbReference>
<dbReference type="PRINTS" id="PR00421">
    <property type="entry name" value="THIOREDOXIN"/>
</dbReference>
<keyword evidence="4 9" id="KW-1015">Disulfide bond</keyword>
<evidence type="ECO:0000256" key="9">
    <source>
        <dbReference type="PIRSR" id="PIRSR000077-4"/>
    </source>
</evidence>
<keyword evidence="2" id="KW-0813">Transport</keyword>
<dbReference type="RefSeq" id="WP_045313285.1">
    <property type="nucleotide sequence ID" value="NZ_JYJG01000139.1"/>
</dbReference>
<dbReference type="OrthoDB" id="9790390at2"/>
<dbReference type="InterPro" id="IPR005746">
    <property type="entry name" value="Thioredoxin"/>
</dbReference>
<proteinExistence type="inferred from homology"/>
<evidence type="ECO:0000256" key="2">
    <source>
        <dbReference type="ARBA" id="ARBA00022448"/>
    </source>
</evidence>
<comment type="similarity">
    <text evidence="1 7">Belongs to the thioredoxin family.</text>
</comment>
<evidence type="ECO:0000256" key="3">
    <source>
        <dbReference type="ARBA" id="ARBA00022982"/>
    </source>
</evidence>
<evidence type="ECO:0000256" key="7">
    <source>
        <dbReference type="PIRNR" id="PIRNR000077"/>
    </source>
</evidence>
<sequence length="109" mass="11663">MAGATVTVTDKSFADDVLTSEKPVLVDFWATWCGPCKMVAPVLEEIAAEHGEKLTIAKVDIDANPAIARDYQIMSVPTLILFQGGRPVKQIVGAKPKAALLNDLQDVLA</sequence>
<dbReference type="PIRSF" id="PIRSF000077">
    <property type="entry name" value="Thioredoxin"/>
    <property type="match status" value="1"/>
</dbReference>
<feature type="active site" description="Nucleophile" evidence="8">
    <location>
        <position position="36"/>
    </location>
</feature>
<keyword evidence="5 9" id="KW-0676">Redox-active center</keyword>
<keyword evidence="3" id="KW-0249">Electron transport</keyword>
<dbReference type="Gene3D" id="3.40.30.10">
    <property type="entry name" value="Glutaredoxin"/>
    <property type="match status" value="1"/>
</dbReference>
<comment type="caution">
    <text evidence="11">The sequence shown here is derived from an EMBL/GenBank/DDBJ whole genome shotgun (WGS) entry which is preliminary data.</text>
</comment>
<organism evidence="11 12">
    <name type="scientific">Lentzea aerocolonigenes</name>
    <name type="common">Lechevalieria aerocolonigenes</name>
    <name type="synonym">Saccharothrix aerocolonigenes</name>
    <dbReference type="NCBI Taxonomy" id="68170"/>
    <lineage>
        <taxon>Bacteria</taxon>
        <taxon>Bacillati</taxon>
        <taxon>Actinomycetota</taxon>
        <taxon>Actinomycetes</taxon>
        <taxon>Pseudonocardiales</taxon>
        <taxon>Pseudonocardiaceae</taxon>
        <taxon>Lentzea</taxon>
    </lineage>
</organism>
<keyword evidence="12" id="KW-1185">Reference proteome</keyword>
<evidence type="ECO:0000256" key="5">
    <source>
        <dbReference type="ARBA" id="ARBA00023284"/>
    </source>
</evidence>
<dbReference type="FunFam" id="3.40.30.10:FF:000001">
    <property type="entry name" value="Thioredoxin"/>
    <property type="match status" value="1"/>
</dbReference>
<evidence type="ECO:0000313" key="12">
    <source>
        <dbReference type="Proteomes" id="UP000033393"/>
    </source>
</evidence>
<feature type="site" description="Contributes to redox potential value" evidence="8">
    <location>
        <position position="34"/>
    </location>
</feature>
<evidence type="ECO:0000259" key="10">
    <source>
        <dbReference type="PROSITE" id="PS51352"/>
    </source>
</evidence>
<evidence type="ECO:0000256" key="6">
    <source>
        <dbReference type="NCBIfam" id="TIGR01068"/>
    </source>
</evidence>
<evidence type="ECO:0000256" key="1">
    <source>
        <dbReference type="ARBA" id="ARBA00008987"/>
    </source>
</evidence>
<dbReference type="PANTHER" id="PTHR45663">
    <property type="entry name" value="GEO12009P1"/>
    <property type="match status" value="1"/>
</dbReference>
<dbReference type="eggNOG" id="COG3118">
    <property type="taxonomic scope" value="Bacteria"/>
</dbReference>
<dbReference type="EMBL" id="JYJG01000139">
    <property type="protein sequence ID" value="KJK47272.1"/>
    <property type="molecule type" value="Genomic_DNA"/>
</dbReference>
<dbReference type="GO" id="GO:0005829">
    <property type="term" value="C:cytosol"/>
    <property type="evidence" value="ECO:0007669"/>
    <property type="project" value="TreeGrafter"/>
</dbReference>
<dbReference type="NCBIfam" id="TIGR01068">
    <property type="entry name" value="thioredoxin"/>
    <property type="match status" value="1"/>
</dbReference>
<feature type="disulfide bond" description="Redox-active" evidence="9">
    <location>
        <begin position="33"/>
        <end position="36"/>
    </location>
</feature>
<evidence type="ECO:0000313" key="11">
    <source>
        <dbReference type="EMBL" id="KJK47272.1"/>
    </source>
</evidence>
<dbReference type="CDD" id="cd02947">
    <property type="entry name" value="TRX_family"/>
    <property type="match status" value="1"/>
</dbReference>
<dbReference type="GO" id="GO:0015035">
    <property type="term" value="F:protein-disulfide reductase activity"/>
    <property type="evidence" value="ECO:0007669"/>
    <property type="project" value="UniProtKB-UniRule"/>
</dbReference>